<organism evidence="1 2">
    <name type="scientific">Juglans regia</name>
    <name type="common">English walnut</name>
    <dbReference type="NCBI Taxonomy" id="51240"/>
    <lineage>
        <taxon>Eukaryota</taxon>
        <taxon>Viridiplantae</taxon>
        <taxon>Streptophyta</taxon>
        <taxon>Embryophyta</taxon>
        <taxon>Tracheophyta</taxon>
        <taxon>Spermatophyta</taxon>
        <taxon>Magnoliopsida</taxon>
        <taxon>eudicotyledons</taxon>
        <taxon>Gunneridae</taxon>
        <taxon>Pentapetalae</taxon>
        <taxon>rosids</taxon>
        <taxon>fabids</taxon>
        <taxon>Fagales</taxon>
        <taxon>Juglandaceae</taxon>
        <taxon>Juglans</taxon>
    </lineage>
</organism>
<dbReference type="GeneID" id="109017984"/>
<dbReference type="OrthoDB" id="1745333at2759"/>
<dbReference type="AlphaFoldDB" id="A0A2I4E2B6"/>
<evidence type="ECO:0000313" key="2">
    <source>
        <dbReference type="RefSeq" id="XP_018855714.1"/>
    </source>
</evidence>
<dbReference type="KEGG" id="jre:109017984"/>
<name>A0A2I4E2B6_JUGRE</name>
<dbReference type="RefSeq" id="XP_018855714.1">
    <property type="nucleotide sequence ID" value="XM_019000169.1"/>
</dbReference>
<accession>A0A2I4E2B6</accession>
<keyword evidence="1" id="KW-1185">Reference proteome</keyword>
<gene>
    <name evidence="2" type="primary">LOC109017984</name>
</gene>
<dbReference type="InterPro" id="IPR026960">
    <property type="entry name" value="RVT-Znf"/>
</dbReference>
<protein>
    <submittedName>
        <fullName evidence="2">Uncharacterized protein LOC109017984</fullName>
    </submittedName>
</protein>
<proteinExistence type="predicted"/>
<dbReference type="Pfam" id="PF13966">
    <property type="entry name" value="zf-RVT"/>
    <property type="match status" value="1"/>
</dbReference>
<dbReference type="Gramene" id="Jr07_16290_p1">
    <property type="protein sequence ID" value="cds.Jr07_16290_p1"/>
    <property type="gene ID" value="Jr07_16290"/>
</dbReference>
<sequence length="213" mass="24662">MELVEQLFDNDEADIIAQIPISASSSFDKMIWKGTSLGIFTVRIAYYMHQERSLAIKGQALSSHDFKKTWKLLWHLQVTPGDIVFMWRACLSALPTQTNLFKRKIVAHPKCPICNLEEETATHALWECESARDVWSQCSKSLQKSLFSQMNMLKIFEAIVGTMDTDYLQEFAMVAKQMWWQRNEFIFNQVFRHPNTVVSAASQNLKMLKEMEG</sequence>
<dbReference type="Proteomes" id="UP000235220">
    <property type="component" value="Chromosome 7"/>
</dbReference>
<reference evidence="2" key="1">
    <citation type="submission" date="2025-08" db="UniProtKB">
        <authorList>
            <consortium name="RefSeq"/>
        </authorList>
    </citation>
    <scope>IDENTIFICATION</scope>
    <source>
        <tissue evidence="2">Leaves</tissue>
    </source>
</reference>
<evidence type="ECO:0000313" key="1">
    <source>
        <dbReference type="Proteomes" id="UP000235220"/>
    </source>
</evidence>